<organism evidence="5 6">
    <name type="scientific">Thelephora terrestris</name>
    <dbReference type="NCBI Taxonomy" id="56493"/>
    <lineage>
        <taxon>Eukaryota</taxon>
        <taxon>Fungi</taxon>
        <taxon>Dikarya</taxon>
        <taxon>Basidiomycota</taxon>
        <taxon>Agaricomycotina</taxon>
        <taxon>Agaricomycetes</taxon>
        <taxon>Thelephorales</taxon>
        <taxon>Thelephoraceae</taxon>
        <taxon>Thelephora</taxon>
    </lineage>
</organism>
<feature type="domain" description="NAD-dependent epimerase/dehydratase" evidence="4">
    <location>
        <begin position="8"/>
        <end position="145"/>
    </location>
</feature>
<comment type="caution">
    <text evidence="5">The sequence shown here is derived from an EMBL/GenBank/DDBJ whole genome shotgun (WGS) entry which is preliminary data.</text>
</comment>
<dbReference type="PANTHER" id="PTHR10366">
    <property type="entry name" value="NAD DEPENDENT EPIMERASE/DEHYDRATASE"/>
    <property type="match status" value="1"/>
</dbReference>
<dbReference type="InterPro" id="IPR050425">
    <property type="entry name" value="NAD(P)_dehydrat-like"/>
</dbReference>
<protein>
    <submittedName>
        <fullName evidence="5">3-beta hydroxysteroid dehydrogenase/isomerase family protein</fullName>
    </submittedName>
</protein>
<evidence type="ECO:0000259" key="4">
    <source>
        <dbReference type="Pfam" id="PF01370"/>
    </source>
</evidence>
<comment type="similarity">
    <text evidence="2">Belongs to the NAD(P)-dependent epimerase/dehydratase family. Dihydroflavonol-4-reductase subfamily.</text>
</comment>
<reference evidence="5" key="1">
    <citation type="journal article" date="2020" name="Nat. Commun.">
        <title>Large-scale genome sequencing of mycorrhizal fungi provides insights into the early evolution of symbiotic traits.</title>
        <authorList>
            <person name="Miyauchi S."/>
            <person name="Kiss E."/>
            <person name="Kuo A."/>
            <person name="Drula E."/>
            <person name="Kohler A."/>
            <person name="Sanchez-Garcia M."/>
            <person name="Morin E."/>
            <person name="Andreopoulos B."/>
            <person name="Barry K.W."/>
            <person name="Bonito G."/>
            <person name="Buee M."/>
            <person name="Carver A."/>
            <person name="Chen C."/>
            <person name="Cichocki N."/>
            <person name="Clum A."/>
            <person name="Culley D."/>
            <person name="Crous P.W."/>
            <person name="Fauchery L."/>
            <person name="Girlanda M."/>
            <person name="Hayes R.D."/>
            <person name="Keri Z."/>
            <person name="LaButti K."/>
            <person name="Lipzen A."/>
            <person name="Lombard V."/>
            <person name="Magnuson J."/>
            <person name="Maillard F."/>
            <person name="Murat C."/>
            <person name="Nolan M."/>
            <person name="Ohm R.A."/>
            <person name="Pangilinan J."/>
            <person name="Pereira M.F."/>
            <person name="Perotto S."/>
            <person name="Peter M."/>
            <person name="Pfister S."/>
            <person name="Riley R."/>
            <person name="Sitrit Y."/>
            <person name="Stielow J.B."/>
            <person name="Szollosi G."/>
            <person name="Zifcakova L."/>
            <person name="Stursova M."/>
            <person name="Spatafora J.W."/>
            <person name="Tedersoo L."/>
            <person name="Vaario L.M."/>
            <person name="Yamada A."/>
            <person name="Yan M."/>
            <person name="Wang P."/>
            <person name="Xu J."/>
            <person name="Bruns T."/>
            <person name="Baldrian P."/>
            <person name="Vilgalys R."/>
            <person name="Dunand C."/>
            <person name="Henrissat B."/>
            <person name="Grigoriev I.V."/>
            <person name="Hibbett D."/>
            <person name="Nagy L.G."/>
            <person name="Martin F.M."/>
        </authorList>
    </citation>
    <scope>NUCLEOTIDE SEQUENCE</scope>
    <source>
        <strain evidence="5">UH-Tt-Lm1</strain>
    </source>
</reference>
<feature type="compositionally biased region" description="Basic and acidic residues" evidence="3">
    <location>
        <begin position="141"/>
        <end position="151"/>
    </location>
</feature>
<name>A0A9P6LAD1_9AGAM</name>
<dbReference type="InterPro" id="IPR036291">
    <property type="entry name" value="NAD(P)-bd_dom_sf"/>
</dbReference>
<evidence type="ECO:0000256" key="3">
    <source>
        <dbReference type="SAM" id="MobiDB-lite"/>
    </source>
</evidence>
<gene>
    <name evidence="5" type="ORF">BJ322DRAFT_1135253</name>
</gene>
<proteinExistence type="inferred from homology"/>
<feature type="region of interest" description="Disordered" evidence="3">
    <location>
        <begin position="137"/>
        <end position="159"/>
    </location>
</feature>
<dbReference type="GO" id="GO:0016616">
    <property type="term" value="F:oxidoreductase activity, acting on the CH-OH group of donors, NAD or NADP as acceptor"/>
    <property type="evidence" value="ECO:0007669"/>
    <property type="project" value="TreeGrafter"/>
</dbReference>
<evidence type="ECO:0000313" key="5">
    <source>
        <dbReference type="EMBL" id="KAF9790729.1"/>
    </source>
</evidence>
<evidence type="ECO:0000256" key="2">
    <source>
        <dbReference type="ARBA" id="ARBA00023445"/>
    </source>
</evidence>
<sequence>MSTKPSRILVTGGTGYLGAHIVDLLLDRGIVVVVTARSESKANNFVERRSRFKELLEVVVTGDLTAVGAFDDLAKDVDVIIHCASPLPNEASSGSTPSKSIIEPAITGTLSILQAARKTPTLKRLVLTSSFSAVLNGSSEGRSETHGEHYTAQDWNPGTYEETDDPLVAYRIGKKYAELEAWAAVDPTPSNSTKPKSTAPPNDSTFDLTVFCPPLIFGPWVHPLSQSGLTSLNDSICQFRNIVRGDYRASHLPNAPQPLWVDVRDVAFAHVEAALRLDRIAHPSISNGRYAICSPEKFNYHNVGDIMREEFPEWAEEVLPPRDETPQFRNMSLDGTPVTRDLGVTYRSFRQCVIDLVRQLRLEVLRETEANKS</sequence>
<evidence type="ECO:0000256" key="1">
    <source>
        <dbReference type="ARBA" id="ARBA00023002"/>
    </source>
</evidence>
<dbReference type="InterPro" id="IPR001509">
    <property type="entry name" value="Epimerase_deHydtase"/>
</dbReference>
<accession>A0A9P6LAD1</accession>
<dbReference type="AlphaFoldDB" id="A0A9P6LAD1"/>
<dbReference type="SUPFAM" id="SSF51735">
    <property type="entry name" value="NAD(P)-binding Rossmann-fold domains"/>
    <property type="match status" value="1"/>
</dbReference>
<dbReference type="Gene3D" id="3.40.50.720">
    <property type="entry name" value="NAD(P)-binding Rossmann-like Domain"/>
    <property type="match status" value="1"/>
</dbReference>
<dbReference type="EMBL" id="WIUZ02000002">
    <property type="protein sequence ID" value="KAF9790729.1"/>
    <property type="molecule type" value="Genomic_DNA"/>
</dbReference>
<reference evidence="5" key="2">
    <citation type="submission" date="2020-11" db="EMBL/GenBank/DDBJ databases">
        <authorList>
            <consortium name="DOE Joint Genome Institute"/>
            <person name="Kuo A."/>
            <person name="Miyauchi S."/>
            <person name="Kiss E."/>
            <person name="Drula E."/>
            <person name="Kohler A."/>
            <person name="Sanchez-Garcia M."/>
            <person name="Andreopoulos B."/>
            <person name="Barry K.W."/>
            <person name="Bonito G."/>
            <person name="Buee M."/>
            <person name="Carver A."/>
            <person name="Chen C."/>
            <person name="Cichocki N."/>
            <person name="Clum A."/>
            <person name="Culley D."/>
            <person name="Crous P.W."/>
            <person name="Fauchery L."/>
            <person name="Girlanda M."/>
            <person name="Hayes R."/>
            <person name="Keri Z."/>
            <person name="Labutti K."/>
            <person name="Lipzen A."/>
            <person name="Lombard V."/>
            <person name="Magnuson J."/>
            <person name="Maillard F."/>
            <person name="Morin E."/>
            <person name="Murat C."/>
            <person name="Nolan M."/>
            <person name="Ohm R."/>
            <person name="Pangilinan J."/>
            <person name="Pereira M."/>
            <person name="Perotto S."/>
            <person name="Peter M."/>
            <person name="Riley R."/>
            <person name="Sitrit Y."/>
            <person name="Stielow B."/>
            <person name="Szollosi G."/>
            <person name="Zifcakova L."/>
            <person name="Stursova M."/>
            <person name="Spatafora J.W."/>
            <person name="Tedersoo L."/>
            <person name="Vaario L.-M."/>
            <person name="Yamada A."/>
            <person name="Yan M."/>
            <person name="Wang P."/>
            <person name="Xu J."/>
            <person name="Bruns T."/>
            <person name="Baldrian P."/>
            <person name="Vilgalys R."/>
            <person name="Henrissat B."/>
            <person name="Grigoriev I.V."/>
            <person name="Hibbett D."/>
            <person name="Nagy L.G."/>
            <person name="Martin F.M."/>
        </authorList>
    </citation>
    <scope>NUCLEOTIDE SEQUENCE</scope>
    <source>
        <strain evidence="5">UH-Tt-Lm1</strain>
    </source>
</reference>
<evidence type="ECO:0000313" key="6">
    <source>
        <dbReference type="Proteomes" id="UP000736335"/>
    </source>
</evidence>
<dbReference type="PANTHER" id="PTHR10366:SF579">
    <property type="entry name" value="3-BETA HYDROXYSTEROID DEHYDROGENASE_ISOMERASE FAMILY PROTEIN (AFU_ORTHOLOGUE AFUA_3G02250)"/>
    <property type="match status" value="1"/>
</dbReference>
<dbReference type="OrthoDB" id="2735536at2759"/>
<keyword evidence="1" id="KW-0560">Oxidoreductase</keyword>
<dbReference type="Pfam" id="PF01370">
    <property type="entry name" value="Epimerase"/>
    <property type="match status" value="1"/>
</dbReference>
<dbReference type="Proteomes" id="UP000736335">
    <property type="component" value="Unassembled WGS sequence"/>
</dbReference>
<keyword evidence="6" id="KW-1185">Reference proteome</keyword>